<accession>A0A9Q3L8R0</accession>
<dbReference type="RefSeq" id="WP_218675214.1">
    <property type="nucleotide sequence ID" value="NZ_CP054878.1"/>
</dbReference>
<organism evidence="1 2">
    <name type="scientific">Mycoplasmopsis anatis</name>
    <dbReference type="NCBI Taxonomy" id="171279"/>
    <lineage>
        <taxon>Bacteria</taxon>
        <taxon>Bacillati</taxon>
        <taxon>Mycoplasmatota</taxon>
        <taxon>Mycoplasmoidales</taxon>
        <taxon>Metamycoplasmataceae</taxon>
        <taxon>Mycoplasmopsis</taxon>
    </lineage>
</organism>
<comment type="caution">
    <text evidence="1">The sequence shown here is derived from an EMBL/GenBank/DDBJ whole genome shotgun (WGS) entry which is preliminary data.</text>
</comment>
<gene>
    <name evidence="1" type="ORF">MADP07_00007</name>
</gene>
<sequence>MYWWHKKIGNVIPDKFLDQDGTLKVYGYTLQDELLSIGKSLGIGNGVWAKPMQQILLEYAKKYISKSTTVYWYFFKTYLWGEIDSGRPALGHGMFSDNPKHVDENETSSYSSDSKNGHVVVIYGYTDDYYICNYGWRGFEKVFLMSPVFGSVNFLKIEN</sequence>
<dbReference type="EMBL" id="JABZFG010000001">
    <property type="protein sequence ID" value="MBW0602300.1"/>
    <property type="molecule type" value="Genomic_DNA"/>
</dbReference>
<reference evidence="1" key="1">
    <citation type="journal article" date="2021" name="Genes Genomics">
        <title>Comparative genomic analysis of Mycoplasma anatis strains.</title>
        <authorList>
            <person name="Zhou Q."/>
            <person name="Mai K."/>
            <person name="Yang D."/>
            <person name="Liu J."/>
            <person name="Yan Z."/>
            <person name="Luo C."/>
            <person name="Tan Y."/>
            <person name="Cao S."/>
            <person name="Zhou Q."/>
            <person name="Chen L."/>
            <person name="Chen F."/>
        </authorList>
    </citation>
    <scope>NUCLEOTIDE SEQUENCE</scope>
    <source>
        <strain evidence="1">DP07</strain>
    </source>
</reference>
<dbReference type="Proteomes" id="UP000746160">
    <property type="component" value="Unassembled WGS sequence"/>
</dbReference>
<dbReference type="AlphaFoldDB" id="A0A9Q3L8R0"/>
<evidence type="ECO:0000313" key="2">
    <source>
        <dbReference type="Proteomes" id="UP000746160"/>
    </source>
</evidence>
<evidence type="ECO:0000313" key="1">
    <source>
        <dbReference type="EMBL" id="MBW0602300.1"/>
    </source>
</evidence>
<name>A0A9Q3L8R0_9BACT</name>
<proteinExistence type="predicted"/>
<protein>
    <submittedName>
        <fullName evidence="1">Uncharacterized protein</fullName>
    </submittedName>
</protein>